<keyword evidence="2" id="KW-1185">Reference proteome</keyword>
<dbReference type="Pfam" id="PF10884">
    <property type="entry name" value="DUF2683"/>
    <property type="match status" value="1"/>
</dbReference>
<name>A0ABW3AR75_9SPHI</name>
<gene>
    <name evidence="1" type="ORF">ACFQZX_06875</name>
</gene>
<dbReference type="EMBL" id="JBHTHZ010000003">
    <property type="protein sequence ID" value="MFD0793335.1"/>
    <property type="molecule type" value="Genomic_DNA"/>
</dbReference>
<reference evidence="2" key="1">
    <citation type="journal article" date="2019" name="Int. J. Syst. Evol. Microbiol.">
        <title>The Global Catalogue of Microorganisms (GCM) 10K type strain sequencing project: providing services to taxonomists for standard genome sequencing and annotation.</title>
        <authorList>
            <consortium name="The Broad Institute Genomics Platform"/>
            <consortium name="The Broad Institute Genome Sequencing Center for Infectious Disease"/>
            <person name="Wu L."/>
            <person name="Ma J."/>
        </authorList>
    </citation>
    <scope>NUCLEOTIDE SEQUENCE [LARGE SCALE GENOMIC DNA]</scope>
    <source>
        <strain evidence="2">CCUG 61484</strain>
    </source>
</reference>
<dbReference type="Proteomes" id="UP001597010">
    <property type="component" value="Unassembled WGS sequence"/>
</dbReference>
<protein>
    <submittedName>
        <fullName evidence="1">DUF2683 family protein</fullName>
    </submittedName>
</protein>
<proteinExistence type="predicted"/>
<dbReference type="InterPro" id="IPR020271">
    <property type="entry name" value="Uncharacterised_MJ1172"/>
</dbReference>
<sequence>MSTFLIHPTQEQEKVVKAFLKALDIAFEQDDSSSELPAHVLEGIAKSREDIEAGRFITFEDFKKRLKFAK</sequence>
<dbReference type="RefSeq" id="WP_377112984.1">
    <property type="nucleotide sequence ID" value="NZ_JBHTHZ010000003.1"/>
</dbReference>
<comment type="caution">
    <text evidence="1">The sequence shown here is derived from an EMBL/GenBank/DDBJ whole genome shotgun (WGS) entry which is preliminary data.</text>
</comment>
<evidence type="ECO:0000313" key="2">
    <source>
        <dbReference type="Proteomes" id="UP001597010"/>
    </source>
</evidence>
<accession>A0ABW3AR75</accession>
<evidence type="ECO:0000313" key="1">
    <source>
        <dbReference type="EMBL" id="MFD0793335.1"/>
    </source>
</evidence>
<organism evidence="1 2">
    <name type="scientific">Mucilaginibacter litoreus</name>
    <dbReference type="NCBI Taxonomy" id="1048221"/>
    <lineage>
        <taxon>Bacteria</taxon>
        <taxon>Pseudomonadati</taxon>
        <taxon>Bacteroidota</taxon>
        <taxon>Sphingobacteriia</taxon>
        <taxon>Sphingobacteriales</taxon>
        <taxon>Sphingobacteriaceae</taxon>
        <taxon>Mucilaginibacter</taxon>
    </lineage>
</organism>